<proteinExistence type="predicted"/>
<gene>
    <name evidence="1" type="ORF">CXR34_09750</name>
</gene>
<evidence type="ECO:0000313" key="2">
    <source>
        <dbReference type="Proteomes" id="UP000233276"/>
    </source>
</evidence>
<organism evidence="1 2">
    <name type="scientific">Microbacterium hominis</name>
    <dbReference type="NCBI Taxonomy" id="162426"/>
    <lineage>
        <taxon>Bacteria</taxon>
        <taxon>Bacillati</taxon>
        <taxon>Actinomycetota</taxon>
        <taxon>Actinomycetes</taxon>
        <taxon>Micrococcales</taxon>
        <taxon>Microbacteriaceae</taxon>
        <taxon>Microbacterium</taxon>
    </lineage>
</organism>
<accession>A0A2K9DC60</accession>
<dbReference type="RefSeq" id="WP_101306260.1">
    <property type="nucleotide sequence ID" value="NZ_CP025299.1"/>
</dbReference>
<dbReference type="KEGG" id="mhos:CXR34_09750"/>
<reference evidence="1 2" key="1">
    <citation type="submission" date="2017-12" db="EMBL/GenBank/DDBJ databases">
        <title>Isolation and characterization of estrogens degradatiion strain Microbacterium hominis SJTG1.</title>
        <authorList>
            <person name="Xiong W."/>
            <person name="Yin C."/>
            <person name="Zheng D."/>
            <person name="Liang R."/>
        </authorList>
    </citation>
    <scope>NUCLEOTIDE SEQUENCE [LARGE SCALE GENOMIC DNA]</scope>
    <source>
        <strain evidence="1 2">SJTG1</strain>
    </source>
</reference>
<dbReference type="AlphaFoldDB" id="A0A2K9DC60"/>
<protein>
    <submittedName>
        <fullName evidence="1">DNA mismatch repair protein</fullName>
    </submittedName>
</protein>
<evidence type="ECO:0000313" key="1">
    <source>
        <dbReference type="EMBL" id="AUG29701.1"/>
    </source>
</evidence>
<sequence>MTRTLAPVPAAVRGCSFHPVSPQRWRVLDRSGRVIGHVRWEECADGVRYHAERFDLARARLRPLGAFWTAREAVDCLIYLR</sequence>
<dbReference type="Proteomes" id="UP000233276">
    <property type="component" value="Chromosome"/>
</dbReference>
<dbReference type="EMBL" id="CP025299">
    <property type="protein sequence ID" value="AUG29701.1"/>
    <property type="molecule type" value="Genomic_DNA"/>
</dbReference>
<name>A0A2K9DC60_9MICO</name>